<evidence type="ECO:0000313" key="7">
    <source>
        <dbReference type="Proteomes" id="UP000555448"/>
    </source>
</evidence>
<dbReference type="PANTHER" id="PTHR35008">
    <property type="entry name" value="BLL4482 PROTEIN-RELATED"/>
    <property type="match status" value="1"/>
</dbReference>
<evidence type="ECO:0000256" key="4">
    <source>
        <dbReference type="PROSITE-ProRule" id="PRU00433"/>
    </source>
</evidence>
<dbReference type="Gene3D" id="1.10.760.10">
    <property type="entry name" value="Cytochrome c-like domain"/>
    <property type="match status" value="1"/>
</dbReference>
<name>A0A7W7K7L2_9SPHN</name>
<accession>A0A7W7K7L2</accession>
<dbReference type="PROSITE" id="PS51007">
    <property type="entry name" value="CYTC"/>
    <property type="match status" value="1"/>
</dbReference>
<dbReference type="GO" id="GO:0009055">
    <property type="term" value="F:electron transfer activity"/>
    <property type="evidence" value="ECO:0007669"/>
    <property type="project" value="InterPro"/>
</dbReference>
<keyword evidence="7" id="KW-1185">Reference proteome</keyword>
<evidence type="ECO:0000256" key="1">
    <source>
        <dbReference type="ARBA" id="ARBA00022617"/>
    </source>
</evidence>
<dbReference type="Pfam" id="PF13442">
    <property type="entry name" value="Cytochrome_CBB3"/>
    <property type="match status" value="1"/>
</dbReference>
<evidence type="ECO:0000313" key="6">
    <source>
        <dbReference type="EMBL" id="MBB4857732.1"/>
    </source>
</evidence>
<dbReference type="InterPro" id="IPR051459">
    <property type="entry name" value="Cytochrome_c-type_DH"/>
</dbReference>
<sequence>MSTPDRVILGGVAALALSCAAVYAHLNSRRVDSPQLGRPASPDVIRRMDISVGADGGGLPPGAGTVAQGRATYAAKCQMCHGEAGTGGIADPLTGGIGSLATAKPVKTVASYWPYAPPLFDYIRRAMPLTAPQSLKDDEVYGLVAYLLSVDGIVAPDARLDAGSLTRIRMPNRKGFISLEDRDFDGNAERIAPPVEGAR</sequence>
<dbReference type="EMBL" id="JACHLR010000003">
    <property type="protein sequence ID" value="MBB4857732.1"/>
    <property type="molecule type" value="Genomic_DNA"/>
</dbReference>
<dbReference type="RefSeq" id="WP_184242996.1">
    <property type="nucleotide sequence ID" value="NZ_JACHLR010000003.1"/>
</dbReference>
<dbReference type="AlphaFoldDB" id="A0A7W7K7L2"/>
<keyword evidence="2 4" id="KW-0479">Metal-binding</keyword>
<evidence type="ECO:0000259" key="5">
    <source>
        <dbReference type="PROSITE" id="PS51007"/>
    </source>
</evidence>
<feature type="domain" description="Cytochrome c" evidence="5">
    <location>
        <begin position="64"/>
        <end position="151"/>
    </location>
</feature>
<gene>
    <name evidence="6" type="ORF">HNO88_001043</name>
</gene>
<dbReference type="PROSITE" id="PS51257">
    <property type="entry name" value="PROKAR_LIPOPROTEIN"/>
    <property type="match status" value="1"/>
</dbReference>
<dbReference type="GO" id="GO:0020037">
    <property type="term" value="F:heme binding"/>
    <property type="evidence" value="ECO:0007669"/>
    <property type="project" value="InterPro"/>
</dbReference>
<dbReference type="InterPro" id="IPR009056">
    <property type="entry name" value="Cyt_c-like_dom"/>
</dbReference>
<evidence type="ECO:0000256" key="3">
    <source>
        <dbReference type="ARBA" id="ARBA00023004"/>
    </source>
</evidence>
<proteinExistence type="predicted"/>
<dbReference type="SUPFAM" id="SSF46626">
    <property type="entry name" value="Cytochrome c"/>
    <property type="match status" value="1"/>
</dbReference>
<dbReference type="PANTHER" id="PTHR35008:SF8">
    <property type="entry name" value="ALCOHOL DEHYDROGENASE CYTOCHROME C SUBUNIT"/>
    <property type="match status" value="1"/>
</dbReference>
<comment type="caution">
    <text evidence="6">The sequence shown here is derived from an EMBL/GenBank/DDBJ whole genome shotgun (WGS) entry which is preliminary data.</text>
</comment>
<organism evidence="6 7">
    <name type="scientific">Novosphingobium chloroacetimidivorans</name>
    <dbReference type="NCBI Taxonomy" id="1428314"/>
    <lineage>
        <taxon>Bacteria</taxon>
        <taxon>Pseudomonadati</taxon>
        <taxon>Pseudomonadota</taxon>
        <taxon>Alphaproteobacteria</taxon>
        <taxon>Sphingomonadales</taxon>
        <taxon>Sphingomonadaceae</taxon>
        <taxon>Novosphingobium</taxon>
    </lineage>
</organism>
<keyword evidence="1 4" id="KW-0349">Heme</keyword>
<dbReference type="GO" id="GO:0046872">
    <property type="term" value="F:metal ion binding"/>
    <property type="evidence" value="ECO:0007669"/>
    <property type="project" value="UniProtKB-KW"/>
</dbReference>
<dbReference type="Proteomes" id="UP000555448">
    <property type="component" value="Unassembled WGS sequence"/>
</dbReference>
<evidence type="ECO:0000256" key="2">
    <source>
        <dbReference type="ARBA" id="ARBA00022723"/>
    </source>
</evidence>
<keyword evidence="3 4" id="KW-0408">Iron</keyword>
<reference evidence="6 7" key="1">
    <citation type="submission" date="2020-08" db="EMBL/GenBank/DDBJ databases">
        <title>Functional genomics of gut bacteria from endangered species of beetles.</title>
        <authorList>
            <person name="Carlos-Shanley C."/>
        </authorList>
    </citation>
    <scope>NUCLEOTIDE SEQUENCE [LARGE SCALE GENOMIC DNA]</scope>
    <source>
        <strain evidence="6 7">S00245</strain>
    </source>
</reference>
<dbReference type="InterPro" id="IPR036909">
    <property type="entry name" value="Cyt_c-like_dom_sf"/>
</dbReference>
<protein>
    <submittedName>
        <fullName evidence="6">Cytochrome c</fullName>
    </submittedName>
</protein>